<name>A0AAW8T896_9ENTE</name>
<dbReference type="InterPro" id="IPR001173">
    <property type="entry name" value="Glyco_trans_2-like"/>
</dbReference>
<comment type="similarity">
    <text evidence="2">Belongs to the glycosyltransferase 2 family.</text>
</comment>
<evidence type="ECO:0000256" key="1">
    <source>
        <dbReference type="ARBA" id="ARBA00004776"/>
    </source>
</evidence>
<comment type="pathway">
    <text evidence="1">Cell wall biogenesis; cell wall polysaccharide biosynthesis.</text>
</comment>
<dbReference type="Pfam" id="PF00535">
    <property type="entry name" value="Glycos_transf_2"/>
    <property type="match status" value="1"/>
</dbReference>
<gene>
    <name evidence="6" type="ORF">P7D69_01090</name>
</gene>
<dbReference type="PANTHER" id="PTHR43179">
    <property type="entry name" value="RHAMNOSYLTRANSFERASE WBBL"/>
    <property type="match status" value="1"/>
</dbReference>
<dbReference type="RefSeq" id="WP_222225622.1">
    <property type="nucleotide sequence ID" value="NZ_CP081846.1"/>
</dbReference>
<evidence type="ECO:0000256" key="2">
    <source>
        <dbReference type="ARBA" id="ARBA00006739"/>
    </source>
</evidence>
<dbReference type="EMBL" id="JARPXL010000001">
    <property type="protein sequence ID" value="MDT2542940.1"/>
    <property type="molecule type" value="Genomic_DNA"/>
</dbReference>
<proteinExistence type="inferred from homology"/>
<sequence>MIEKKRIGIVILNYQSYKDTIKLLKNLYVISQKSENLELFTCVVDNASPNDSVEIIENELNTIYSKEPFFLLPLETNSGYSTGNNAGVKFLSEKDCQYIFIMNNDIEITDNNFFQDMLTSINNSKAAVVGPGVIQKGKMELPLKRERPTFFGIIFENFLLPIKILINRNKRNKLKKNKEIQNVYSVSGCCFLIDAQQALEDGKLFDDRLFLYEEETILGERMFSNNLLVMFDPTTSVIHAHGATITKHYDKKKQDKIKDQSFRIYLDDYRLDFNDMQKNIIMFSRKVRWKYEQIIASLK</sequence>
<keyword evidence="4" id="KW-0808">Transferase</keyword>
<feature type="domain" description="Glycosyltransferase 2-like" evidence="5">
    <location>
        <begin position="19"/>
        <end position="193"/>
    </location>
</feature>
<dbReference type="Gene3D" id="3.90.550.10">
    <property type="entry name" value="Spore Coat Polysaccharide Biosynthesis Protein SpsA, Chain A"/>
    <property type="match status" value="1"/>
</dbReference>
<evidence type="ECO:0000256" key="3">
    <source>
        <dbReference type="ARBA" id="ARBA00022676"/>
    </source>
</evidence>
<dbReference type="Proteomes" id="UP001254770">
    <property type="component" value="Unassembled WGS sequence"/>
</dbReference>
<dbReference type="PANTHER" id="PTHR43179:SF12">
    <property type="entry name" value="GALACTOFURANOSYLTRANSFERASE GLFT2"/>
    <property type="match status" value="1"/>
</dbReference>
<dbReference type="AlphaFoldDB" id="A0AAW8T896"/>
<keyword evidence="3" id="KW-0328">Glycosyltransferase</keyword>
<comment type="caution">
    <text evidence="6">The sequence shown here is derived from an EMBL/GenBank/DDBJ whole genome shotgun (WGS) entry which is preliminary data.</text>
</comment>
<protein>
    <submittedName>
        <fullName evidence="6">Glycosyltransferase family 2 protein</fullName>
    </submittedName>
</protein>
<organism evidence="6 7">
    <name type="scientific">Enterococcus raffinosus</name>
    <dbReference type="NCBI Taxonomy" id="71452"/>
    <lineage>
        <taxon>Bacteria</taxon>
        <taxon>Bacillati</taxon>
        <taxon>Bacillota</taxon>
        <taxon>Bacilli</taxon>
        <taxon>Lactobacillales</taxon>
        <taxon>Enterococcaceae</taxon>
        <taxon>Enterococcus</taxon>
    </lineage>
</organism>
<evidence type="ECO:0000313" key="6">
    <source>
        <dbReference type="EMBL" id="MDT2542940.1"/>
    </source>
</evidence>
<reference evidence="6" key="1">
    <citation type="submission" date="2023-03" db="EMBL/GenBank/DDBJ databases">
        <authorList>
            <person name="Shen W."/>
            <person name="Cai J."/>
        </authorList>
    </citation>
    <scope>NUCLEOTIDE SEQUENCE</scope>
    <source>
        <strain evidence="6">Y15</strain>
    </source>
</reference>
<dbReference type="SUPFAM" id="SSF53448">
    <property type="entry name" value="Nucleotide-diphospho-sugar transferases"/>
    <property type="match status" value="1"/>
</dbReference>
<accession>A0AAW8T896</accession>
<evidence type="ECO:0000259" key="5">
    <source>
        <dbReference type="Pfam" id="PF00535"/>
    </source>
</evidence>
<evidence type="ECO:0000313" key="7">
    <source>
        <dbReference type="Proteomes" id="UP001254770"/>
    </source>
</evidence>
<dbReference type="GO" id="GO:0016757">
    <property type="term" value="F:glycosyltransferase activity"/>
    <property type="evidence" value="ECO:0007669"/>
    <property type="project" value="UniProtKB-KW"/>
</dbReference>
<evidence type="ECO:0000256" key="4">
    <source>
        <dbReference type="ARBA" id="ARBA00022679"/>
    </source>
</evidence>
<dbReference type="InterPro" id="IPR029044">
    <property type="entry name" value="Nucleotide-diphossugar_trans"/>
</dbReference>